<keyword evidence="1" id="KW-0472">Membrane</keyword>
<dbReference type="EMBL" id="SJPW01000002">
    <property type="protein sequence ID" value="TWU58812.1"/>
    <property type="molecule type" value="Genomic_DNA"/>
</dbReference>
<dbReference type="Proteomes" id="UP000318288">
    <property type="component" value="Unassembled WGS sequence"/>
</dbReference>
<sequence>MVWQLCIAMAEVQRSQFLAVAGFVMLGWVLARRTLRNRKRVNQDTRAANKELHRIRTSKPSALPLADAPPETQRWQVALFDTQRELKAELDTRIVIVQTLLRQVDAKIRHLSELQGRPEIEPAADPAGDRRHEIEAMVMSGHTAEEIAKAMGLPIGNVEMTIATVRVG</sequence>
<reference evidence="2 3" key="1">
    <citation type="submission" date="2019-02" db="EMBL/GenBank/DDBJ databases">
        <title>Deep-cultivation of Planctomycetes and their phenomic and genomic characterization uncovers novel biology.</title>
        <authorList>
            <person name="Wiegand S."/>
            <person name="Jogler M."/>
            <person name="Boedeker C."/>
            <person name="Pinto D."/>
            <person name="Vollmers J."/>
            <person name="Rivas-Marin E."/>
            <person name="Kohn T."/>
            <person name="Peeters S.H."/>
            <person name="Heuer A."/>
            <person name="Rast P."/>
            <person name="Oberbeckmann S."/>
            <person name="Bunk B."/>
            <person name="Jeske O."/>
            <person name="Meyerdierks A."/>
            <person name="Storesund J.E."/>
            <person name="Kallscheuer N."/>
            <person name="Luecker S."/>
            <person name="Lage O.M."/>
            <person name="Pohl T."/>
            <person name="Merkel B.J."/>
            <person name="Hornburger P."/>
            <person name="Mueller R.-W."/>
            <person name="Bruemmer F."/>
            <person name="Labrenz M."/>
            <person name="Spormann A.M."/>
            <person name="Op Den Camp H."/>
            <person name="Overmann J."/>
            <person name="Amann R."/>
            <person name="Jetten M.S.M."/>
            <person name="Mascher T."/>
            <person name="Medema M.H."/>
            <person name="Devos D.P."/>
            <person name="Kaster A.-K."/>
            <person name="Ovreas L."/>
            <person name="Rohde M."/>
            <person name="Galperin M.Y."/>
            <person name="Jogler C."/>
        </authorList>
    </citation>
    <scope>NUCLEOTIDE SEQUENCE [LARGE SCALE GENOMIC DNA]</scope>
    <source>
        <strain evidence="2 3">Poly51</strain>
    </source>
</reference>
<keyword evidence="1" id="KW-0812">Transmembrane</keyword>
<feature type="transmembrane region" description="Helical" evidence="1">
    <location>
        <begin position="12"/>
        <end position="31"/>
    </location>
</feature>
<gene>
    <name evidence="2" type="ORF">Poly51_15920</name>
</gene>
<dbReference type="OrthoDB" id="277223at2"/>
<evidence type="ECO:0008006" key="4">
    <source>
        <dbReference type="Google" id="ProtNLM"/>
    </source>
</evidence>
<comment type="caution">
    <text evidence="2">The sequence shown here is derived from an EMBL/GenBank/DDBJ whole genome shotgun (WGS) entry which is preliminary data.</text>
</comment>
<proteinExistence type="predicted"/>
<evidence type="ECO:0000256" key="1">
    <source>
        <dbReference type="SAM" id="Phobius"/>
    </source>
</evidence>
<keyword evidence="3" id="KW-1185">Reference proteome</keyword>
<organism evidence="2 3">
    <name type="scientific">Rubripirellula tenax</name>
    <dbReference type="NCBI Taxonomy" id="2528015"/>
    <lineage>
        <taxon>Bacteria</taxon>
        <taxon>Pseudomonadati</taxon>
        <taxon>Planctomycetota</taxon>
        <taxon>Planctomycetia</taxon>
        <taxon>Pirellulales</taxon>
        <taxon>Pirellulaceae</taxon>
        <taxon>Rubripirellula</taxon>
    </lineage>
</organism>
<evidence type="ECO:0000313" key="2">
    <source>
        <dbReference type="EMBL" id="TWU58812.1"/>
    </source>
</evidence>
<keyword evidence="1" id="KW-1133">Transmembrane helix</keyword>
<evidence type="ECO:0000313" key="3">
    <source>
        <dbReference type="Proteomes" id="UP000318288"/>
    </source>
</evidence>
<name>A0A5C6FDJ5_9BACT</name>
<protein>
    <recommendedName>
        <fullName evidence="4">DUF2802 domain-containing protein</fullName>
    </recommendedName>
</protein>
<dbReference type="AlphaFoldDB" id="A0A5C6FDJ5"/>
<accession>A0A5C6FDJ5</accession>
<dbReference type="RefSeq" id="WP_146455970.1">
    <property type="nucleotide sequence ID" value="NZ_SJPW01000002.1"/>
</dbReference>